<protein>
    <recommendedName>
        <fullName evidence="3">Cholesterol esterase</fullName>
    </recommendedName>
</protein>
<dbReference type="Proteomes" id="UP000617743">
    <property type="component" value="Unassembled WGS sequence"/>
</dbReference>
<accession>A0ABQ2X8Z4</accession>
<dbReference type="EMBL" id="BMWC01000005">
    <property type="protein sequence ID" value="GGX05029.1"/>
    <property type="molecule type" value="Genomic_DNA"/>
</dbReference>
<keyword evidence="2" id="KW-1185">Reference proteome</keyword>
<evidence type="ECO:0000313" key="2">
    <source>
        <dbReference type="Proteomes" id="UP000617743"/>
    </source>
</evidence>
<reference evidence="2" key="1">
    <citation type="journal article" date="2019" name="Int. J. Syst. Evol. Microbiol.">
        <title>The Global Catalogue of Microorganisms (GCM) 10K type strain sequencing project: providing services to taxonomists for standard genome sequencing and annotation.</title>
        <authorList>
            <consortium name="The Broad Institute Genomics Platform"/>
            <consortium name="The Broad Institute Genome Sequencing Center for Infectious Disease"/>
            <person name="Wu L."/>
            <person name="Ma J."/>
        </authorList>
    </citation>
    <scope>NUCLEOTIDE SEQUENCE [LARGE SCALE GENOMIC DNA]</scope>
    <source>
        <strain evidence="2">JCM 4866</strain>
    </source>
</reference>
<organism evidence="1 2">
    <name type="scientific">Streptomyces lomondensis</name>
    <dbReference type="NCBI Taxonomy" id="68229"/>
    <lineage>
        <taxon>Bacteria</taxon>
        <taxon>Bacillati</taxon>
        <taxon>Actinomycetota</taxon>
        <taxon>Actinomycetes</taxon>
        <taxon>Kitasatosporales</taxon>
        <taxon>Streptomycetaceae</taxon>
        <taxon>Streptomyces</taxon>
    </lineage>
</organism>
<dbReference type="InterPro" id="IPR046198">
    <property type="entry name" value="DUF6230"/>
</dbReference>
<evidence type="ECO:0000313" key="1">
    <source>
        <dbReference type="EMBL" id="GGX05029.1"/>
    </source>
</evidence>
<sequence length="206" mass="20626">MIVGLIVIDDDVPMRTYGGRTSRRRFALALTPLLVGASVLLAGSAAGAVSVAFAGEVPVTVHAARISGSGVSASPAASGRGGLLPALATRVEQATVEDACVTSTARLPVVGAVTAVVRIERASATGLTVEAGKATAGSVKLSGAEFSTPRMSLDRPTGLFTVGARKVSGRDVVTQPHAFTAGTITSRGVAVEMRRGEGGCGPGTTR</sequence>
<name>A0ABQ2X8Z4_9ACTN</name>
<dbReference type="Pfam" id="PF19741">
    <property type="entry name" value="DUF6230"/>
    <property type="match status" value="1"/>
</dbReference>
<evidence type="ECO:0008006" key="3">
    <source>
        <dbReference type="Google" id="ProtNLM"/>
    </source>
</evidence>
<comment type="caution">
    <text evidence="1">The sequence shown here is derived from an EMBL/GenBank/DDBJ whole genome shotgun (WGS) entry which is preliminary data.</text>
</comment>
<proteinExistence type="predicted"/>
<gene>
    <name evidence="1" type="ORF">GCM10010383_38820</name>
</gene>